<sequence length="95" mass="10950">MSNRTLLNVDGSLMLVEVELEKDFHSDVDQHVEEQLSYILKGKVEFEVNGQKTLLEEGEVQFIPSNEPHRVKVLDQCTILDVFTPLRADLLEKLR</sequence>
<feature type="domain" description="Cupin type-2" evidence="1">
    <location>
        <begin position="18"/>
        <end position="83"/>
    </location>
</feature>
<dbReference type="Proteomes" id="UP000031449">
    <property type="component" value="Chromosome"/>
</dbReference>
<dbReference type="Pfam" id="PF07883">
    <property type="entry name" value="Cupin_2"/>
    <property type="match status" value="1"/>
</dbReference>
<dbReference type="HOGENOM" id="CLU_134269_1_1_9"/>
<dbReference type="SUPFAM" id="SSF51182">
    <property type="entry name" value="RmlC-like cupins"/>
    <property type="match status" value="1"/>
</dbReference>
<evidence type="ECO:0000259" key="1">
    <source>
        <dbReference type="Pfam" id="PF07883"/>
    </source>
</evidence>
<evidence type="ECO:0000313" key="3">
    <source>
        <dbReference type="Proteomes" id="UP000031449"/>
    </source>
</evidence>
<dbReference type="PANTHER" id="PTHR40112:SF1">
    <property type="entry name" value="H2HPP ISOMERASE"/>
    <property type="match status" value="1"/>
</dbReference>
<dbReference type="KEGG" id="jeo:JMA_29120"/>
<dbReference type="AlphaFoldDB" id="A0A0B5AW24"/>
<dbReference type="PIRSF" id="PIRSF029883">
    <property type="entry name" value="KdgF"/>
    <property type="match status" value="1"/>
</dbReference>
<dbReference type="EMBL" id="CP009416">
    <property type="protein sequence ID" value="AJD92229.1"/>
    <property type="molecule type" value="Genomic_DNA"/>
</dbReference>
<proteinExistence type="predicted"/>
<name>A0A0B5AW24_9BACL</name>
<dbReference type="BioCyc" id="JESP1508404:G14D9-12193-MONOMER"/>
<dbReference type="InterPro" id="IPR052535">
    <property type="entry name" value="Bacilysin_H2HPP_isomerase"/>
</dbReference>
<organism evidence="2 3">
    <name type="scientific">Jeotgalibacillus malaysiensis</name>
    <dbReference type="NCBI Taxonomy" id="1508404"/>
    <lineage>
        <taxon>Bacteria</taxon>
        <taxon>Bacillati</taxon>
        <taxon>Bacillota</taxon>
        <taxon>Bacilli</taxon>
        <taxon>Bacillales</taxon>
        <taxon>Caryophanaceae</taxon>
        <taxon>Jeotgalibacillus</taxon>
    </lineage>
</organism>
<dbReference type="OrthoDB" id="9811153at2"/>
<dbReference type="InterPro" id="IPR011051">
    <property type="entry name" value="RmlC_Cupin_sf"/>
</dbReference>
<accession>A0A0B5AW24</accession>
<dbReference type="InterPro" id="IPR014710">
    <property type="entry name" value="RmlC-like_jellyroll"/>
</dbReference>
<dbReference type="Gene3D" id="2.60.120.10">
    <property type="entry name" value="Jelly Rolls"/>
    <property type="match status" value="1"/>
</dbReference>
<gene>
    <name evidence="2" type="ORF">JMA_29120</name>
</gene>
<protein>
    <submittedName>
        <fullName evidence="2">Cupin</fullName>
    </submittedName>
</protein>
<dbReference type="STRING" id="1508404.JMA_29120"/>
<dbReference type="InterPro" id="IPR013096">
    <property type="entry name" value="Cupin_2"/>
</dbReference>
<dbReference type="PANTHER" id="PTHR40112">
    <property type="entry name" value="H2HPP ISOMERASE"/>
    <property type="match status" value="1"/>
</dbReference>
<dbReference type="InterPro" id="IPR025499">
    <property type="entry name" value="KdgF"/>
</dbReference>
<keyword evidence="3" id="KW-1185">Reference proteome</keyword>
<reference evidence="2 3" key="1">
    <citation type="submission" date="2014-08" db="EMBL/GenBank/DDBJ databases">
        <title>Complete genome of a marine bacteria Jeotgalibacillus malaysiensis.</title>
        <authorList>
            <person name="Yaakop A.S."/>
            <person name="Chan K.-G."/>
            <person name="Goh K.M."/>
        </authorList>
    </citation>
    <scope>NUCLEOTIDE SEQUENCE [LARGE SCALE GENOMIC DNA]</scope>
    <source>
        <strain evidence="2 3">D5</strain>
    </source>
</reference>
<evidence type="ECO:0000313" key="2">
    <source>
        <dbReference type="EMBL" id="AJD92229.1"/>
    </source>
</evidence>